<dbReference type="AlphaFoldDB" id="A0A6J7W209"/>
<accession>A0A6J7W209</accession>
<gene>
    <name evidence="1" type="ORF">UFOPK4442_00158</name>
</gene>
<name>A0A6J7W209_9ZZZZ</name>
<sequence length="73" mass="7677">MRRTVVPSSIPVNSPKITTPISRTSKFSARPNVPFSNFNNSLVIVDGRPSTRAMPSPASVTVPISSLTAAPGL</sequence>
<organism evidence="1">
    <name type="scientific">freshwater metagenome</name>
    <dbReference type="NCBI Taxonomy" id="449393"/>
    <lineage>
        <taxon>unclassified sequences</taxon>
        <taxon>metagenomes</taxon>
        <taxon>ecological metagenomes</taxon>
    </lineage>
</organism>
<protein>
    <submittedName>
        <fullName evidence="1">Unannotated protein</fullName>
    </submittedName>
</protein>
<proteinExistence type="predicted"/>
<dbReference type="EMBL" id="CAFBSA010000014">
    <property type="protein sequence ID" value="CAB5142735.1"/>
    <property type="molecule type" value="Genomic_DNA"/>
</dbReference>
<reference evidence="1" key="1">
    <citation type="submission" date="2020-05" db="EMBL/GenBank/DDBJ databases">
        <authorList>
            <person name="Chiriac C."/>
            <person name="Salcher M."/>
            <person name="Ghai R."/>
            <person name="Kavagutti S V."/>
        </authorList>
    </citation>
    <scope>NUCLEOTIDE SEQUENCE</scope>
</reference>
<evidence type="ECO:0000313" key="1">
    <source>
        <dbReference type="EMBL" id="CAB5142735.1"/>
    </source>
</evidence>